<evidence type="ECO:0000313" key="2">
    <source>
        <dbReference type="EMBL" id="EHI56027.1"/>
    </source>
</evidence>
<dbReference type="EMBL" id="ACZL01000014">
    <property type="protein sequence ID" value="EHI56027.1"/>
    <property type="molecule type" value="Genomic_DNA"/>
</dbReference>
<dbReference type="STRING" id="679200.HMPREF9333_00809"/>
<dbReference type="Pfam" id="PF03690">
    <property type="entry name" value="MYG1_exonuc"/>
    <property type="match status" value="1"/>
</dbReference>
<dbReference type="Proteomes" id="UP000003011">
    <property type="component" value="Unassembled WGS sequence"/>
</dbReference>
<dbReference type="HOGENOM" id="CLU_051576_1_1_9"/>
<dbReference type="eggNOG" id="COG4286">
    <property type="taxonomic scope" value="Bacteria"/>
</dbReference>
<gene>
    <name evidence="2" type="ORF">HMPREF9333_00809</name>
</gene>
<dbReference type="RefSeq" id="WP_005540028.1">
    <property type="nucleotide sequence ID" value="NZ_JH378830.1"/>
</dbReference>
<dbReference type="PANTHER" id="PTHR11215:SF1">
    <property type="entry name" value="MYG1 EXONUCLEASE"/>
    <property type="match status" value="1"/>
</dbReference>
<evidence type="ECO:0008006" key="4">
    <source>
        <dbReference type="Google" id="ProtNLM"/>
    </source>
</evidence>
<name>G5GGW9_9FIRM</name>
<accession>G5GGW9</accession>
<sequence>MDYKTIRVVPEDSSEAKLYTHTPPHHADEVFATAILSFIEEPVVVRTRNINILEKSQGIVYDVGGRYDAQNGFFDHHQIDFKRERSDRIKYSSAGLIWEYYGREVLKVLGCDEKFLQEAQAMVDYELIKGIDANDNGQSREVGEMSVSAMISLYNPNWDENKLSKDEAFIKACNAAREILVLEIKKVLSKLKGGAVVRDAITKRQGPILMMSRFIGGWIEEVLSSTLPSAREILYGIYVGHDKNWCIRAVPPSAGNLMEQRKPFPDSWRGLSGEALEKACGIKNVVFCHKAGFFAVAATKEAAVEMAEKSAEFPDKF</sequence>
<organism evidence="2 3">
    <name type="scientific">Johnsonella ignava ATCC 51276</name>
    <dbReference type="NCBI Taxonomy" id="679200"/>
    <lineage>
        <taxon>Bacteria</taxon>
        <taxon>Bacillati</taxon>
        <taxon>Bacillota</taxon>
        <taxon>Clostridia</taxon>
        <taxon>Lachnospirales</taxon>
        <taxon>Lachnospiraceae</taxon>
        <taxon>Johnsonella</taxon>
    </lineage>
</organism>
<dbReference type="GO" id="GO:0005737">
    <property type="term" value="C:cytoplasm"/>
    <property type="evidence" value="ECO:0007669"/>
    <property type="project" value="TreeGrafter"/>
</dbReference>
<comment type="similarity">
    <text evidence="1">Belongs to the MYG1 family.</text>
</comment>
<dbReference type="PANTHER" id="PTHR11215">
    <property type="entry name" value="METAL DEPENDENT HYDROLASE - RELATED"/>
    <property type="match status" value="1"/>
</dbReference>
<evidence type="ECO:0000313" key="3">
    <source>
        <dbReference type="Proteomes" id="UP000003011"/>
    </source>
</evidence>
<proteinExistence type="inferred from homology"/>
<keyword evidence="3" id="KW-1185">Reference proteome</keyword>
<reference evidence="2 3" key="1">
    <citation type="submission" date="2011-08" db="EMBL/GenBank/DDBJ databases">
        <title>The Genome Sequence of Johnsonella ignava ATCC 51276.</title>
        <authorList>
            <consortium name="The Broad Institute Genome Sequencing Platform"/>
            <person name="Earl A."/>
            <person name="Ward D."/>
            <person name="Feldgarden M."/>
            <person name="Gevers D."/>
            <person name="Izard J."/>
            <person name="Blanton J.M."/>
            <person name="Baranova O.V."/>
            <person name="Dewhirst F.E."/>
            <person name="Young S.K."/>
            <person name="Zeng Q."/>
            <person name="Gargeya S."/>
            <person name="Fitzgerald M."/>
            <person name="Haas B."/>
            <person name="Abouelleil A."/>
            <person name="Alvarado L."/>
            <person name="Arachchi H.M."/>
            <person name="Berlin A."/>
            <person name="Brown A."/>
            <person name="Chapman S.B."/>
            <person name="Chen Z."/>
            <person name="Dunbar C."/>
            <person name="Freedman E."/>
            <person name="Gearin G."/>
            <person name="Gellesch M."/>
            <person name="Goldberg J."/>
            <person name="Griggs A."/>
            <person name="Gujja S."/>
            <person name="Heiman D."/>
            <person name="Howarth C."/>
            <person name="Larson L."/>
            <person name="Lui A."/>
            <person name="MacDonald P.J.P."/>
            <person name="Montmayeur A."/>
            <person name="Murphy C."/>
            <person name="Neiman D."/>
            <person name="Pearson M."/>
            <person name="Priest M."/>
            <person name="Roberts A."/>
            <person name="Saif S."/>
            <person name="Shea T."/>
            <person name="Shenoy N."/>
            <person name="Sisk P."/>
            <person name="Stolte C."/>
            <person name="Sykes S."/>
            <person name="Wortman J."/>
            <person name="Nusbaum C."/>
            <person name="Birren B."/>
        </authorList>
    </citation>
    <scope>NUCLEOTIDE SEQUENCE [LARGE SCALE GENOMIC DNA]</scope>
    <source>
        <strain evidence="2 3">ATCC 51276</strain>
    </source>
</reference>
<dbReference type="OrthoDB" id="183622at2"/>
<comment type="caution">
    <text evidence="2">The sequence shown here is derived from an EMBL/GenBank/DDBJ whole genome shotgun (WGS) entry which is preliminary data.</text>
</comment>
<dbReference type="InterPro" id="IPR003226">
    <property type="entry name" value="MYG1_exonuclease"/>
</dbReference>
<protein>
    <recommendedName>
        <fullName evidence="4">MYG1 protein</fullName>
    </recommendedName>
</protein>
<dbReference type="AlphaFoldDB" id="G5GGW9"/>
<evidence type="ECO:0000256" key="1">
    <source>
        <dbReference type="ARBA" id="ARBA00010105"/>
    </source>
</evidence>